<feature type="region of interest" description="Disordered" evidence="1">
    <location>
        <begin position="1"/>
        <end position="58"/>
    </location>
</feature>
<gene>
    <name evidence="2" type="ORF">AURDEDRAFT_177888</name>
</gene>
<sequence length="103" mass="11362">MLLFTGGLSVRSAPRRSAAPERPPRRTTIVMTAERSDIRRPASYEHSPRLSHPPINSSNCHNGITLFADMPQAMSARAHWQAARSLSMDSMQHARRVWGAAGA</sequence>
<dbReference type="Proteomes" id="UP000006514">
    <property type="component" value="Unassembled WGS sequence"/>
</dbReference>
<evidence type="ECO:0000313" key="2">
    <source>
        <dbReference type="EMBL" id="EJD33023.1"/>
    </source>
</evidence>
<dbReference type="EMBL" id="JH688484">
    <property type="protein sequence ID" value="EJD33023.1"/>
    <property type="molecule type" value="Genomic_DNA"/>
</dbReference>
<dbReference type="InParanoid" id="J0WL47"/>
<evidence type="ECO:0000313" key="3">
    <source>
        <dbReference type="Proteomes" id="UP000006514"/>
    </source>
</evidence>
<evidence type="ECO:0000256" key="1">
    <source>
        <dbReference type="SAM" id="MobiDB-lite"/>
    </source>
</evidence>
<accession>J0WL47</accession>
<reference evidence="3" key="1">
    <citation type="journal article" date="2012" name="Science">
        <title>The Paleozoic origin of enzymatic lignin decomposition reconstructed from 31 fungal genomes.</title>
        <authorList>
            <person name="Floudas D."/>
            <person name="Binder M."/>
            <person name="Riley R."/>
            <person name="Barry K."/>
            <person name="Blanchette R.A."/>
            <person name="Henrissat B."/>
            <person name="Martinez A.T."/>
            <person name="Otillar R."/>
            <person name="Spatafora J.W."/>
            <person name="Yadav J.S."/>
            <person name="Aerts A."/>
            <person name="Benoit I."/>
            <person name="Boyd A."/>
            <person name="Carlson A."/>
            <person name="Copeland A."/>
            <person name="Coutinho P.M."/>
            <person name="de Vries R.P."/>
            <person name="Ferreira P."/>
            <person name="Findley K."/>
            <person name="Foster B."/>
            <person name="Gaskell J."/>
            <person name="Glotzer D."/>
            <person name="Gorecki P."/>
            <person name="Heitman J."/>
            <person name="Hesse C."/>
            <person name="Hori C."/>
            <person name="Igarashi K."/>
            <person name="Jurgens J.A."/>
            <person name="Kallen N."/>
            <person name="Kersten P."/>
            <person name="Kohler A."/>
            <person name="Kuees U."/>
            <person name="Kumar T.K.A."/>
            <person name="Kuo A."/>
            <person name="LaButti K."/>
            <person name="Larrondo L.F."/>
            <person name="Lindquist E."/>
            <person name="Ling A."/>
            <person name="Lombard V."/>
            <person name="Lucas S."/>
            <person name="Lundell T."/>
            <person name="Martin R."/>
            <person name="McLaughlin D.J."/>
            <person name="Morgenstern I."/>
            <person name="Morin E."/>
            <person name="Murat C."/>
            <person name="Nagy L.G."/>
            <person name="Nolan M."/>
            <person name="Ohm R.A."/>
            <person name="Patyshakuliyeva A."/>
            <person name="Rokas A."/>
            <person name="Ruiz-Duenas F.J."/>
            <person name="Sabat G."/>
            <person name="Salamov A."/>
            <person name="Samejima M."/>
            <person name="Schmutz J."/>
            <person name="Slot J.C."/>
            <person name="St John F."/>
            <person name="Stenlid J."/>
            <person name="Sun H."/>
            <person name="Sun S."/>
            <person name="Syed K."/>
            <person name="Tsang A."/>
            <person name="Wiebenga A."/>
            <person name="Young D."/>
            <person name="Pisabarro A."/>
            <person name="Eastwood D.C."/>
            <person name="Martin F."/>
            <person name="Cullen D."/>
            <person name="Grigoriev I.V."/>
            <person name="Hibbett D.S."/>
        </authorList>
    </citation>
    <scope>NUCLEOTIDE SEQUENCE [LARGE SCALE GENOMIC DNA]</scope>
    <source>
        <strain evidence="3">TFB10046</strain>
    </source>
</reference>
<feature type="compositionally biased region" description="Basic and acidic residues" evidence="1">
    <location>
        <begin position="34"/>
        <end position="48"/>
    </location>
</feature>
<dbReference type="AlphaFoldDB" id="J0WL47"/>
<name>J0WL47_AURST</name>
<dbReference type="KEGG" id="adl:AURDEDRAFT_177888"/>
<protein>
    <submittedName>
        <fullName evidence="2">Uncharacterized protein</fullName>
    </submittedName>
</protein>
<proteinExistence type="predicted"/>
<keyword evidence="3" id="KW-1185">Reference proteome</keyword>
<organism evidence="2 3">
    <name type="scientific">Auricularia subglabra (strain TFB-10046 / SS5)</name>
    <name type="common">White-rot fungus</name>
    <name type="synonym">Auricularia delicata (strain TFB10046)</name>
    <dbReference type="NCBI Taxonomy" id="717982"/>
    <lineage>
        <taxon>Eukaryota</taxon>
        <taxon>Fungi</taxon>
        <taxon>Dikarya</taxon>
        <taxon>Basidiomycota</taxon>
        <taxon>Agaricomycotina</taxon>
        <taxon>Agaricomycetes</taxon>
        <taxon>Auriculariales</taxon>
        <taxon>Auriculariaceae</taxon>
        <taxon>Auricularia</taxon>
    </lineage>
</organism>